<organism evidence="1 2">
    <name type="scientific">Pristionchus pacificus</name>
    <name type="common">Parasitic nematode worm</name>
    <dbReference type="NCBI Taxonomy" id="54126"/>
    <lineage>
        <taxon>Eukaryota</taxon>
        <taxon>Metazoa</taxon>
        <taxon>Ecdysozoa</taxon>
        <taxon>Nematoda</taxon>
        <taxon>Chromadorea</taxon>
        <taxon>Rhabditida</taxon>
        <taxon>Rhabditina</taxon>
        <taxon>Diplogasteromorpha</taxon>
        <taxon>Diplogasteroidea</taxon>
        <taxon>Neodiplogasteridae</taxon>
        <taxon>Pristionchus</taxon>
    </lineage>
</organism>
<name>A0A454XTS4_PRIPA</name>
<proteinExistence type="predicted"/>
<reference evidence="2" key="1">
    <citation type="journal article" date="2008" name="Nat. Genet.">
        <title>The Pristionchus pacificus genome provides a unique perspective on nematode lifestyle and parasitism.</title>
        <authorList>
            <person name="Dieterich C."/>
            <person name="Clifton S.W."/>
            <person name="Schuster L.N."/>
            <person name="Chinwalla A."/>
            <person name="Delehaunty K."/>
            <person name="Dinkelacker I."/>
            <person name="Fulton L."/>
            <person name="Fulton R."/>
            <person name="Godfrey J."/>
            <person name="Minx P."/>
            <person name="Mitreva M."/>
            <person name="Roeseler W."/>
            <person name="Tian H."/>
            <person name="Witte H."/>
            <person name="Yang S.P."/>
            <person name="Wilson R.K."/>
            <person name="Sommer R.J."/>
        </authorList>
    </citation>
    <scope>NUCLEOTIDE SEQUENCE [LARGE SCALE GENOMIC DNA]</scope>
    <source>
        <strain evidence="2">PS312</strain>
    </source>
</reference>
<dbReference type="EnsemblMetazoa" id="PPA36229.1">
    <property type="protein sequence ID" value="PPA36229.1"/>
    <property type="gene ID" value="WBGene00274598"/>
</dbReference>
<sequence>MRPLFILLALAPLAVRADCPSILEGLDPNITIVPADASSMRMPGQAKVHELREAVDVACGRLNFTTAFWSNMFVQHLTVKIVQDELNKNDTEGFRPLAQSLKDQYAALKDEKAKKYADAFLAHHRKFLKRRLTAARLVKMMMAIMGLNFAHILPTHSQIALSQATKMAFGVVETDVMKQARIDTAMSAIERIGVYSKDKRMAELFPKLYELAMNNFTLGVSAFEGFANGIENDWENSTSISHLEVVPAVETLYIQYNTLNNTEAKEFIDWYLAVMVMKNSDYVPVKEDDIDKSQYTKAKEAIKTAGKGICSRPNFFMKSQSDQMCFKAVSTEAKESIKSAFPELFKYLNGKFSKNNWMFGMTKDSNKKVADASTTEGSGEF</sequence>
<evidence type="ECO:0000313" key="1">
    <source>
        <dbReference type="EnsemblMetazoa" id="PPA36229.1"/>
    </source>
</evidence>
<dbReference type="Proteomes" id="UP000005239">
    <property type="component" value="Unassembled WGS sequence"/>
</dbReference>
<accession>A0A8R1UQM1</accession>
<evidence type="ECO:0000313" key="2">
    <source>
        <dbReference type="Proteomes" id="UP000005239"/>
    </source>
</evidence>
<accession>A0A454XTS4</accession>
<dbReference type="AlphaFoldDB" id="A0A454XTS4"/>
<reference evidence="1" key="2">
    <citation type="submission" date="2022-06" db="UniProtKB">
        <authorList>
            <consortium name="EnsemblMetazoa"/>
        </authorList>
    </citation>
    <scope>IDENTIFICATION</scope>
    <source>
        <strain evidence="1">PS312</strain>
    </source>
</reference>
<gene>
    <name evidence="1" type="primary">WBGene00274598</name>
</gene>
<keyword evidence="2" id="KW-1185">Reference proteome</keyword>
<protein>
    <submittedName>
        <fullName evidence="1">Uncharacterized protein</fullName>
    </submittedName>
</protein>